<feature type="domain" description="Zn(2)-C6 fungal-type" evidence="3">
    <location>
        <begin position="29"/>
        <end position="63"/>
    </location>
</feature>
<dbReference type="InterPro" id="IPR001138">
    <property type="entry name" value="Zn2Cys6_DnaBD"/>
</dbReference>
<dbReference type="PANTHER" id="PTHR31668">
    <property type="entry name" value="GLUCOSE TRANSPORT TRANSCRIPTION REGULATOR RGT1-RELATED-RELATED"/>
    <property type="match status" value="1"/>
</dbReference>
<dbReference type="SMART" id="SM00066">
    <property type="entry name" value="GAL4"/>
    <property type="match status" value="1"/>
</dbReference>
<feature type="region of interest" description="Disordered" evidence="2">
    <location>
        <begin position="1"/>
        <end position="29"/>
    </location>
</feature>
<dbReference type="GO" id="GO:0000981">
    <property type="term" value="F:DNA-binding transcription factor activity, RNA polymerase II-specific"/>
    <property type="evidence" value="ECO:0007669"/>
    <property type="project" value="InterPro"/>
</dbReference>
<gene>
    <name evidence="4" type="ORF">FCIRC_4400</name>
</gene>
<sequence length="457" mass="50241">MSSTPSSMDPSLPLASPSPPMTAPSRRQSCDRCHSQKLRCTPVGTNRTGACSRCYRHGTQCVYSLSRPKGRPSLHYYKGEMVLMPPKSHRETVVQPLTLEEYGGATIQEPGMTHSLQLTASPPASEAIAPCQPESDPISAPGPYLELMPEAWGDCALQPDVYWWDTMHVRCQATGPSVSTLNAPTAVHLGFDDFGEEICVPELQGDWHLETRDNLSTMGQPSLYSYNNPIKVLGHLTLRAQVLSNKSREVFENRGSFHKQGDIDLRFPSLLHNDAVFKLVLTWLINPSEDMNDECSILNSLSTTTDELRNEEVVVELVSCSSKFATTTLSLQEELGSRTNKAASDENVAHHLVAACHALLLDSFGAVLGALQGVADADCHAAQGTMPSGYADLRLAMVVQLYSYMFVRQCRVVDAYLEAISGPNLSAWSPNKGSQDGRVIQELKARVDRRFAWFQTL</sequence>
<keyword evidence="5" id="KW-1185">Reference proteome</keyword>
<dbReference type="Proteomes" id="UP000572754">
    <property type="component" value="Unassembled WGS sequence"/>
</dbReference>
<protein>
    <recommendedName>
        <fullName evidence="3">Zn(2)-C6 fungal-type domain-containing protein</fullName>
    </recommendedName>
</protein>
<evidence type="ECO:0000313" key="4">
    <source>
        <dbReference type="EMBL" id="KAF5683457.1"/>
    </source>
</evidence>
<evidence type="ECO:0000256" key="2">
    <source>
        <dbReference type="SAM" id="MobiDB-lite"/>
    </source>
</evidence>
<dbReference type="PROSITE" id="PS50048">
    <property type="entry name" value="ZN2_CY6_FUNGAL_2"/>
    <property type="match status" value="1"/>
</dbReference>
<dbReference type="CDD" id="cd00067">
    <property type="entry name" value="GAL4"/>
    <property type="match status" value="1"/>
</dbReference>
<dbReference type="InterPro" id="IPR050797">
    <property type="entry name" value="Carb_Metab_Trans_Reg"/>
</dbReference>
<feature type="compositionally biased region" description="Low complexity" evidence="2">
    <location>
        <begin position="1"/>
        <end position="15"/>
    </location>
</feature>
<evidence type="ECO:0000256" key="1">
    <source>
        <dbReference type="ARBA" id="ARBA00023242"/>
    </source>
</evidence>
<reference evidence="5" key="1">
    <citation type="journal article" date="2020" name="BMC Genomics">
        <title>Correction to: Identification and distribution of gene clusters required for synthesis of sphingolipid metabolism inhibitors in diverse species of the filamentous fungus Fusarium.</title>
        <authorList>
            <person name="Kim H.S."/>
            <person name="Lohmar J.M."/>
            <person name="Busman M."/>
            <person name="Brown D.W."/>
            <person name="Naumann T.A."/>
            <person name="Divon H.H."/>
            <person name="Lysoe E."/>
            <person name="Uhlig S."/>
            <person name="Proctor R.H."/>
        </authorList>
    </citation>
    <scope>NUCLEOTIDE SEQUENCE [LARGE SCALE GENOMIC DNA]</scope>
    <source>
        <strain evidence="5">NRRL 25331</strain>
    </source>
</reference>
<keyword evidence="1" id="KW-0539">Nucleus</keyword>
<evidence type="ECO:0000313" key="5">
    <source>
        <dbReference type="Proteomes" id="UP000572754"/>
    </source>
</evidence>
<dbReference type="Pfam" id="PF00172">
    <property type="entry name" value="Zn_clus"/>
    <property type="match status" value="1"/>
</dbReference>
<comment type="caution">
    <text evidence="4">The sequence shown here is derived from an EMBL/GenBank/DDBJ whole genome shotgun (WGS) entry which is preliminary data.</text>
</comment>
<dbReference type="InterPro" id="IPR036864">
    <property type="entry name" value="Zn2-C6_fun-type_DNA-bd_sf"/>
</dbReference>
<dbReference type="SUPFAM" id="SSF57701">
    <property type="entry name" value="Zn2/Cys6 DNA-binding domain"/>
    <property type="match status" value="1"/>
</dbReference>
<dbReference type="GO" id="GO:0008270">
    <property type="term" value="F:zinc ion binding"/>
    <property type="evidence" value="ECO:0007669"/>
    <property type="project" value="InterPro"/>
</dbReference>
<reference evidence="4 5" key="2">
    <citation type="submission" date="2020-05" db="EMBL/GenBank/DDBJ databases">
        <title>Identification and distribution of gene clusters putatively required for synthesis of sphingolipid metabolism inhibitors in phylogenetically diverse species of the filamentous fungus Fusarium.</title>
        <authorList>
            <person name="Kim H.-S."/>
            <person name="Busman M."/>
            <person name="Brown D.W."/>
            <person name="Divon H."/>
            <person name="Uhlig S."/>
            <person name="Proctor R.H."/>
        </authorList>
    </citation>
    <scope>NUCLEOTIDE SEQUENCE [LARGE SCALE GENOMIC DNA]</scope>
    <source>
        <strain evidence="4 5">NRRL 25331</strain>
    </source>
</reference>
<proteinExistence type="predicted"/>
<dbReference type="AlphaFoldDB" id="A0A8H5U8T6"/>
<dbReference type="Gene3D" id="4.10.240.10">
    <property type="entry name" value="Zn(2)-C6 fungal-type DNA-binding domain"/>
    <property type="match status" value="1"/>
</dbReference>
<accession>A0A8H5U8T6</accession>
<dbReference type="EMBL" id="JAAQPE010000142">
    <property type="protein sequence ID" value="KAF5683457.1"/>
    <property type="molecule type" value="Genomic_DNA"/>
</dbReference>
<name>A0A8H5U8T6_FUSCI</name>
<evidence type="ECO:0000259" key="3">
    <source>
        <dbReference type="PROSITE" id="PS50048"/>
    </source>
</evidence>
<dbReference type="PROSITE" id="PS00463">
    <property type="entry name" value="ZN2_CY6_FUNGAL_1"/>
    <property type="match status" value="1"/>
</dbReference>
<organism evidence="4 5">
    <name type="scientific">Fusarium circinatum</name>
    <name type="common">Pitch canker fungus</name>
    <name type="synonym">Gibberella circinata</name>
    <dbReference type="NCBI Taxonomy" id="48490"/>
    <lineage>
        <taxon>Eukaryota</taxon>
        <taxon>Fungi</taxon>
        <taxon>Dikarya</taxon>
        <taxon>Ascomycota</taxon>
        <taxon>Pezizomycotina</taxon>
        <taxon>Sordariomycetes</taxon>
        <taxon>Hypocreomycetidae</taxon>
        <taxon>Hypocreales</taxon>
        <taxon>Nectriaceae</taxon>
        <taxon>Fusarium</taxon>
        <taxon>Fusarium fujikuroi species complex</taxon>
    </lineage>
</organism>